<sequence length="317" mass="33435">MRLTILTGTAAAIAFCSSALADVPNVATDIAPVHSLVAQVMGDLATPDLILPPGASPHGYSLRPSEARALERADIVFWIGEPLTPWLDAPLETLARGAHIVELLAAPETTTLQFREGADLGGHDAHDEAHSQTGQPDHHDEDAEHDHDGVDPHAWLDPQNAIAWTGLIARTLAETDPENAAQYAANAEAAIAGLEALTEEVSERLEPMHGVPFVVFHDAYQYFEQRFDLPALGAISLGDATDPGAARVASIRDLVRDSGVSCIAAEPQFSPSLIKTVAGGSGIRTTVLDPMGSALEPGADFYRSLIAGLAESLLGCR</sequence>
<evidence type="ECO:0000256" key="7">
    <source>
        <dbReference type="ARBA" id="ARBA00022764"/>
    </source>
</evidence>
<dbReference type="PANTHER" id="PTHR42953:SF3">
    <property type="entry name" value="HIGH-AFFINITY ZINC UPTAKE SYSTEM PROTEIN ZNUA"/>
    <property type="match status" value="1"/>
</dbReference>
<keyword evidence="4" id="KW-0813">Transport</keyword>
<feature type="compositionally biased region" description="Basic and acidic residues" evidence="12">
    <location>
        <begin position="118"/>
        <end position="151"/>
    </location>
</feature>
<protein>
    <recommendedName>
        <fullName evidence="3">High-affinity zinc uptake system protein ZnuA</fullName>
    </recommendedName>
</protein>
<gene>
    <name evidence="14" type="ORF">SAMN04488026_109315</name>
</gene>
<organism evidence="14 15">
    <name type="scientific">Aliiruegeria lutimaris</name>
    <dbReference type="NCBI Taxonomy" id="571298"/>
    <lineage>
        <taxon>Bacteria</taxon>
        <taxon>Pseudomonadati</taxon>
        <taxon>Pseudomonadota</taxon>
        <taxon>Alphaproteobacteria</taxon>
        <taxon>Rhodobacterales</taxon>
        <taxon>Roseobacteraceae</taxon>
        <taxon>Aliiruegeria</taxon>
    </lineage>
</organism>
<dbReference type="GO" id="GO:0046872">
    <property type="term" value="F:metal ion binding"/>
    <property type="evidence" value="ECO:0007669"/>
    <property type="project" value="UniProtKB-KW"/>
</dbReference>
<dbReference type="CDD" id="cd01019">
    <property type="entry name" value="ZnuA"/>
    <property type="match status" value="1"/>
</dbReference>
<keyword evidence="8" id="KW-0862">Zinc</keyword>
<evidence type="ECO:0000256" key="13">
    <source>
        <dbReference type="SAM" id="SignalP"/>
    </source>
</evidence>
<keyword evidence="7" id="KW-0574">Periplasm</keyword>
<evidence type="ECO:0000256" key="9">
    <source>
        <dbReference type="ARBA" id="ARBA00022906"/>
    </source>
</evidence>
<feature type="region of interest" description="Disordered" evidence="12">
    <location>
        <begin position="118"/>
        <end position="155"/>
    </location>
</feature>
<keyword evidence="15" id="KW-1185">Reference proteome</keyword>
<dbReference type="GO" id="GO:0006829">
    <property type="term" value="P:zinc ion transport"/>
    <property type="evidence" value="ECO:0007669"/>
    <property type="project" value="UniProtKB-KW"/>
</dbReference>
<evidence type="ECO:0000313" key="15">
    <source>
        <dbReference type="Proteomes" id="UP000199382"/>
    </source>
</evidence>
<keyword evidence="11" id="KW-1015">Disulfide bond</keyword>
<dbReference type="InterPro" id="IPR050492">
    <property type="entry name" value="Bact_metal-bind_prot9"/>
</dbReference>
<evidence type="ECO:0000256" key="11">
    <source>
        <dbReference type="ARBA" id="ARBA00023157"/>
    </source>
</evidence>
<dbReference type="GO" id="GO:0042597">
    <property type="term" value="C:periplasmic space"/>
    <property type="evidence" value="ECO:0007669"/>
    <property type="project" value="UniProtKB-SubCell"/>
</dbReference>
<dbReference type="InterPro" id="IPR035520">
    <property type="entry name" value="ZnuA"/>
</dbReference>
<evidence type="ECO:0000256" key="5">
    <source>
        <dbReference type="ARBA" id="ARBA00022723"/>
    </source>
</evidence>
<evidence type="ECO:0000256" key="4">
    <source>
        <dbReference type="ARBA" id="ARBA00022448"/>
    </source>
</evidence>
<feature type="chain" id="PRO_5011644177" description="High-affinity zinc uptake system protein ZnuA" evidence="13">
    <location>
        <begin position="22"/>
        <end position="317"/>
    </location>
</feature>
<evidence type="ECO:0000256" key="3">
    <source>
        <dbReference type="ARBA" id="ARBA00015915"/>
    </source>
</evidence>
<reference evidence="14 15" key="1">
    <citation type="submission" date="2016-10" db="EMBL/GenBank/DDBJ databases">
        <authorList>
            <person name="de Groot N.N."/>
        </authorList>
    </citation>
    <scope>NUCLEOTIDE SEQUENCE [LARGE SCALE GENOMIC DNA]</scope>
    <source>
        <strain evidence="14 15">DSM 25294</strain>
    </source>
</reference>
<keyword evidence="5" id="KW-0479">Metal-binding</keyword>
<comment type="subcellular location">
    <subcellularLocation>
        <location evidence="1">Periplasm</location>
    </subcellularLocation>
</comment>
<dbReference type="RefSeq" id="WP_093163882.1">
    <property type="nucleotide sequence ID" value="NZ_FNEK01000093.1"/>
</dbReference>
<dbReference type="Gene3D" id="3.40.50.1980">
    <property type="entry name" value="Nitrogenase molybdenum iron protein domain"/>
    <property type="match status" value="2"/>
</dbReference>
<dbReference type="AlphaFoldDB" id="A0A1G9L239"/>
<evidence type="ECO:0000256" key="2">
    <source>
        <dbReference type="ARBA" id="ARBA00011028"/>
    </source>
</evidence>
<evidence type="ECO:0000256" key="1">
    <source>
        <dbReference type="ARBA" id="ARBA00004418"/>
    </source>
</evidence>
<dbReference type="SUPFAM" id="SSF53807">
    <property type="entry name" value="Helical backbone' metal receptor"/>
    <property type="match status" value="1"/>
</dbReference>
<evidence type="ECO:0000256" key="8">
    <source>
        <dbReference type="ARBA" id="ARBA00022833"/>
    </source>
</evidence>
<keyword evidence="9" id="KW-0864">Zinc transport</keyword>
<name>A0A1G9L239_9RHOB</name>
<accession>A0A1G9L239</accession>
<dbReference type="EMBL" id="FNEK01000093">
    <property type="protein sequence ID" value="SDL55904.1"/>
    <property type="molecule type" value="Genomic_DNA"/>
</dbReference>
<feature type="signal peptide" evidence="13">
    <location>
        <begin position="1"/>
        <end position="21"/>
    </location>
</feature>
<proteinExistence type="inferred from homology"/>
<evidence type="ECO:0000313" key="14">
    <source>
        <dbReference type="EMBL" id="SDL55904.1"/>
    </source>
</evidence>
<dbReference type="Proteomes" id="UP000199382">
    <property type="component" value="Unassembled WGS sequence"/>
</dbReference>
<comment type="similarity">
    <text evidence="2">Belongs to the bacterial solute-binding protein 9 family.</text>
</comment>
<keyword evidence="10" id="KW-0406">Ion transport</keyword>
<dbReference type="STRING" id="571298.SAMN04488026_109315"/>
<evidence type="ECO:0000256" key="10">
    <source>
        <dbReference type="ARBA" id="ARBA00023065"/>
    </source>
</evidence>
<evidence type="ECO:0000256" key="6">
    <source>
        <dbReference type="ARBA" id="ARBA00022729"/>
    </source>
</evidence>
<dbReference type="InterPro" id="IPR006127">
    <property type="entry name" value="ZnuA-like"/>
</dbReference>
<dbReference type="OrthoDB" id="7346865at2"/>
<dbReference type="PANTHER" id="PTHR42953">
    <property type="entry name" value="HIGH-AFFINITY ZINC UPTAKE SYSTEM PROTEIN ZNUA-RELATED"/>
    <property type="match status" value="1"/>
</dbReference>
<evidence type="ECO:0000256" key="12">
    <source>
        <dbReference type="SAM" id="MobiDB-lite"/>
    </source>
</evidence>
<dbReference type="Pfam" id="PF01297">
    <property type="entry name" value="ZnuA"/>
    <property type="match status" value="1"/>
</dbReference>
<keyword evidence="6 13" id="KW-0732">Signal</keyword>